<organism evidence="1">
    <name type="scientific">Arundo donax</name>
    <name type="common">Giant reed</name>
    <name type="synonym">Donax arundinaceus</name>
    <dbReference type="NCBI Taxonomy" id="35708"/>
    <lineage>
        <taxon>Eukaryota</taxon>
        <taxon>Viridiplantae</taxon>
        <taxon>Streptophyta</taxon>
        <taxon>Embryophyta</taxon>
        <taxon>Tracheophyta</taxon>
        <taxon>Spermatophyta</taxon>
        <taxon>Magnoliopsida</taxon>
        <taxon>Liliopsida</taxon>
        <taxon>Poales</taxon>
        <taxon>Poaceae</taxon>
        <taxon>PACMAD clade</taxon>
        <taxon>Arundinoideae</taxon>
        <taxon>Arundineae</taxon>
        <taxon>Arundo</taxon>
    </lineage>
</organism>
<accession>A0A0A8ZM53</accession>
<protein>
    <submittedName>
        <fullName evidence="1">Uncharacterized protein</fullName>
    </submittedName>
</protein>
<reference evidence="1" key="1">
    <citation type="submission" date="2014-09" db="EMBL/GenBank/DDBJ databases">
        <authorList>
            <person name="Magalhaes I.L.F."/>
            <person name="Oliveira U."/>
            <person name="Santos F.R."/>
            <person name="Vidigal T.H.D.A."/>
            <person name="Brescovit A.D."/>
            <person name="Santos A.J."/>
        </authorList>
    </citation>
    <scope>NUCLEOTIDE SEQUENCE</scope>
    <source>
        <tissue evidence="1">Shoot tissue taken approximately 20 cm above the soil surface</tissue>
    </source>
</reference>
<reference evidence="1" key="2">
    <citation type="journal article" date="2015" name="Data Brief">
        <title>Shoot transcriptome of the giant reed, Arundo donax.</title>
        <authorList>
            <person name="Barrero R.A."/>
            <person name="Guerrero F.D."/>
            <person name="Moolhuijzen P."/>
            <person name="Goolsby J.A."/>
            <person name="Tidwell J."/>
            <person name="Bellgard S.E."/>
            <person name="Bellgard M.I."/>
        </authorList>
    </citation>
    <scope>NUCLEOTIDE SEQUENCE</scope>
    <source>
        <tissue evidence="1">Shoot tissue taken approximately 20 cm above the soil surface</tissue>
    </source>
</reference>
<sequence>MHLHLLWSFQYSACKGNKTRL</sequence>
<proteinExistence type="predicted"/>
<name>A0A0A8ZM53_ARUDO</name>
<evidence type="ECO:0000313" key="1">
    <source>
        <dbReference type="EMBL" id="JAD39881.1"/>
    </source>
</evidence>
<dbReference type="AlphaFoldDB" id="A0A0A8ZM53"/>
<dbReference type="EMBL" id="GBRH01258014">
    <property type="protein sequence ID" value="JAD39881.1"/>
    <property type="molecule type" value="Transcribed_RNA"/>
</dbReference>